<name>A0A7Y3TWE3_9GAMM</name>
<feature type="chain" id="PRO_5031486622" description="Spy/CpxP family protein refolding chaperone" evidence="1">
    <location>
        <begin position="26"/>
        <end position="144"/>
    </location>
</feature>
<dbReference type="Gene3D" id="1.20.120.1490">
    <property type="match status" value="1"/>
</dbReference>
<comment type="caution">
    <text evidence="2">The sequence shown here is derived from an EMBL/GenBank/DDBJ whole genome shotgun (WGS) entry which is preliminary data.</text>
</comment>
<dbReference type="RefSeq" id="WP_171701625.1">
    <property type="nucleotide sequence ID" value="NZ_JABFHI010000002.1"/>
</dbReference>
<organism evidence="2 3">
    <name type="scientific">Vreelandella azerica</name>
    <dbReference type="NCBI Taxonomy" id="2732867"/>
    <lineage>
        <taxon>Bacteria</taxon>
        <taxon>Pseudomonadati</taxon>
        <taxon>Pseudomonadota</taxon>
        <taxon>Gammaproteobacteria</taxon>
        <taxon>Oceanospirillales</taxon>
        <taxon>Halomonadaceae</taxon>
        <taxon>Vreelandella</taxon>
    </lineage>
</organism>
<keyword evidence="3" id="KW-1185">Reference proteome</keyword>
<keyword evidence="1" id="KW-0732">Signal</keyword>
<accession>A0A7Y3TWE3</accession>
<gene>
    <name evidence="2" type="ORF">HLB35_04040</name>
</gene>
<dbReference type="EMBL" id="JABFHI010000002">
    <property type="protein sequence ID" value="NOG31143.1"/>
    <property type="molecule type" value="Genomic_DNA"/>
</dbReference>
<sequence>MPLPKHVLTTACIALLSLSVSTANAEDAKRDVAELSTPIVMLTPVVAKNAQELELNTEQQAALDDWLANSPAVREALEDRVIVQRGELRNMILEGADPQARAEKAAYIGQLESELLMMRSNCTDHWRDVLNEEQFAKVLELAGS</sequence>
<proteinExistence type="predicted"/>
<evidence type="ECO:0000256" key="1">
    <source>
        <dbReference type="SAM" id="SignalP"/>
    </source>
</evidence>
<evidence type="ECO:0008006" key="4">
    <source>
        <dbReference type="Google" id="ProtNLM"/>
    </source>
</evidence>
<evidence type="ECO:0000313" key="3">
    <source>
        <dbReference type="Proteomes" id="UP000588806"/>
    </source>
</evidence>
<protein>
    <recommendedName>
        <fullName evidence="4">Spy/CpxP family protein refolding chaperone</fullName>
    </recommendedName>
</protein>
<feature type="signal peptide" evidence="1">
    <location>
        <begin position="1"/>
        <end position="25"/>
    </location>
</feature>
<evidence type="ECO:0000313" key="2">
    <source>
        <dbReference type="EMBL" id="NOG31143.1"/>
    </source>
</evidence>
<dbReference type="AlphaFoldDB" id="A0A7Y3TWE3"/>
<reference evidence="2 3" key="2">
    <citation type="submission" date="2020-06" db="EMBL/GenBank/DDBJ databases">
        <title>Halomonas songnenensis sp. nov., a moderately halophilic bacterium isolated from saline and alkaline soils.</title>
        <authorList>
            <person name="Jiang J."/>
            <person name="Pan Y."/>
        </authorList>
    </citation>
    <scope>NUCLEOTIDE SEQUENCE [LARGE SCALE GENOMIC DNA]</scope>
    <source>
        <strain evidence="2 3">TBZ9</strain>
    </source>
</reference>
<dbReference type="Proteomes" id="UP000588806">
    <property type="component" value="Unassembled WGS sequence"/>
</dbReference>
<reference evidence="2 3" key="1">
    <citation type="submission" date="2020-05" db="EMBL/GenBank/DDBJ databases">
        <authorList>
            <person name="Ruan W."/>
            <person name="Jeon C.O."/>
            <person name="Chun B.H."/>
        </authorList>
    </citation>
    <scope>NUCLEOTIDE SEQUENCE [LARGE SCALE GENOMIC DNA]</scope>
    <source>
        <strain evidence="2 3">TBZ9</strain>
    </source>
</reference>